<evidence type="ECO:0000256" key="3">
    <source>
        <dbReference type="ARBA" id="ARBA00023163"/>
    </source>
</evidence>
<feature type="compositionally biased region" description="Polar residues" evidence="5">
    <location>
        <begin position="49"/>
        <end position="76"/>
    </location>
</feature>
<comment type="subcellular location">
    <subcellularLocation>
        <location evidence="1">Nucleus</location>
    </subcellularLocation>
</comment>
<evidence type="ECO:0000256" key="5">
    <source>
        <dbReference type="SAM" id="MobiDB-lite"/>
    </source>
</evidence>
<keyword evidence="2" id="KW-0805">Transcription regulation</keyword>
<dbReference type="KEGG" id="aprc:113869467"/>
<evidence type="ECO:0000259" key="6">
    <source>
        <dbReference type="PROSITE" id="PS50888"/>
    </source>
</evidence>
<feature type="compositionally biased region" description="Low complexity" evidence="5">
    <location>
        <begin position="245"/>
        <end position="260"/>
    </location>
</feature>
<evidence type="ECO:0000313" key="7">
    <source>
        <dbReference type="Proteomes" id="UP000694853"/>
    </source>
</evidence>
<evidence type="ECO:0000256" key="4">
    <source>
        <dbReference type="ARBA" id="ARBA00023242"/>
    </source>
</evidence>
<dbReference type="InterPro" id="IPR036638">
    <property type="entry name" value="HLH_DNA-bd_sf"/>
</dbReference>
<dbReference type="Pfam" id="PF00010">
    <property type="entry name" value="HLH"/>
    <property type="match status" value="1"/>
</dbReference>
<dbReference type="Gene3D" id="4.10.280.10">
    <property type="entry name" value="Helix-loop-helix DNA-binding domain"/>
    <property type="match status" value="1"/>
</dbReference>
<evidence type="ECO:0000256" key="1">
    <source>
        <dbReference type="ARBA" id="ARBA00004123"/>
    </source>
</evidence>
<organism evidence="7 8">
    <name type="scientific">Abrus precatorius</name>
    <name type="common">Indian licorice</name>
    <name type="synonym">Glycine abrus</name>
    <dbReference type="NCBI Taxonomy" id="3816"/>
    <lineage>
        <taxon>Eukaryota</taxon>
        <taxon>Viridiplantae</taxon>
        <taxon>Streptophyta</taxon>
        <taxon>Embryophyta</taxon>
        <taxon>Tracheophyta</taxon>
        <taxon>Spermatophyta</taxon>
        <taxon>Magnoliopsida</taxon>
        <taxon>eudicotyledons</taxon>
        <taxon>Gunneridae</taxon>
        <taxon>Pentapetalae</taxon>
        <taxon>rosids</taxon>
        <taxon>fabids</taxon>
        <taxon>Fabales</taxon>
        <taxon>Fabaceae</taxon>
        <taxon>Papilionoideae</taxon>
        <taxon>50 kb inversion clade</taxon>
        <taxon>NPAAA clade</taxon>
        <taxon>indigoferoid/millettioid clade</taxon>
        <taxon>Abreae</taxon>
        <taxon>Abrus</taxon>
    </lineage>
</organism>
<dbReference type="AlphaFoldDB" id="A0A8B8M1C8"/>
<dbReference type="Proteomes" id="UP000694853">
    <property type="component" value="Unplaced"/>
</dbReference>
<keyword evidence="7" id="KW-1185">Reference proteome</keyword>
<dbReference type="InterPro" id="IPR052610">
    <property type="entry name" value="bHLH_transcription_regulator"/>
</dbReference>
<dbReference type="SMART" id="SM00353">
    <property type="entry name" value="HLH"/>
    <property type="match status" value="1"/>
</dbReference>
<dbReference type="PROSITE" id="PS50888">
    <property type="entry name" value="BHLH"/>
    <property type="match status" value="1"/>
</dbReference>
<reference evidence="8" key="2">
    <citation type="submission" date="2025-08" db="UniProtKB">
        <authorList>
            <consortium name="RefSeq"/>
        </authorList>
    </citation>
    <scope>IDENTIFICATION</scope>
    <source>
        <tissue evidence="8">Young leaves</tissue>
    </source>
</reference>
<feature type="compositionally biased region" description="Low complexity" evidence="5">
    <location>
        <begin position="87"/>
        <end position="99"/>
    </location>
</feature>
<sequence>MTTTEESWTSWLCDWEAEDYNNFVNESDGNGVDVSFAFDDDIVPVTQEGNLQQSFSNNSNGFKTEHSSTMSISSGDDNGFDERPSKTLKTATSNSANTTNTDSSLSYILSFENVNPPPIFNIDSPLKPKRKAVHRRSIPSKEKEAIPNIQENKNPAVRSPHHAQDHIIAERKRRERISQQFIALSALIPGLKKVDKASVLGDAIRHVKHLQEQVKLLEEQNKWKSVESVVYVEKSKLSADEDVSDTSSNSGSGADGNSYGPSKTNGSLPEVEARVSGKNVLIRIHCHKQKQVLTNILQEMENLHLSVINSSVLLFGTSKLDITIVAQMEDELRLNVKELARTLRVGLLQDSSSIM</sequence>
<evidence type="ECO:0000313" key="8">
    <source>
        <dbReference type="RefSeq" id="XP_027361592.1"/>
    </source>
</evidence>
<dbReference type="InterPro" id="IPR011598">
    <property type="entry name" value="bHLH_dom"/>
</dbReference>
<name>A0A8B8M1C8_ABRPR</name>
<gene>
    <name evidence="8" type="primary">LOC113869467</name>
</gene>
<dbReference type="RefSeq" id="XP_027361592.1">
    <property type="nucleotide sequence ID" value="XM_027505791.1"/>
</dbReference>
<dbReference type="GO" id="GO:0080090">
    <property type="term" value="P:regulation of primary metabolic process"/>
    <property type="evidence" value="ECO:0007669"/>
    <property type="project" value="UniProtKB-ARBA"/>
</dbReference>
<dbReference type="InterPro" id="IPR054502">
    <property type="entry name" value="bHLH-TF_ACT-like_plant"/>
</dbReference>
<dbReference type="OrthoDB" id="690068at2759"/>
<keyword evidence="3" id="KW-0804">Transcription</keyword>
<dbReference type="GeneID" id="113869467"/>
<dbReference type="CDD" id="cd11452">
    <property type="entry name" value="bHLH_AtNAI1_like"/>
    <property type="match status" value="1"/>
</dbReference>
<dbReference type="SUPFAM" id="SSF47459">
    <property type="entry name" value="HLH, helix-loop-helix DNA-binding domain"/>
    <property type="match status" value="1"/>
</dbReference>
<reference evidence="7" key="1">
    <citation type="journal article" date="2019" name="Toxins">
        <title>Detection of Abrin-Like and Prepropulchellin-Like Toxin Genes and Transcripts Using Whole Genome Sequencing and Full-Length Transcript Sequencing of Abrus precatorius.</title>
        <authorList>
            <person name="Hovde B.T."/>
            <person name="Daligault H.E."/>
            <person name="Hanschen E.R."/>
            <person name="Kunde Y.A."/>
            <person name="Johnson M.B."/>
            <person name="Starkenburg S.R."/>
            <person name="Johnson S.L."/>
        </authorList>
    </citation>
    <scope>NUCLEOTIDE SEQUENCE [LARGE SCALE GENOMIC DNA]</scope>
</reference>
<proteinExistence type="predicted"/>
<feature type="region of interest" description="Disordered" evidence="5">
    <location>
        <begin position="240"/>
        <end position="270"/>
    </location>
</feature>
<accession>A0A8B8M1C8</accession>
<dbReference type="PANTHER" id="PTHR45959:SF64">
    <property type="entry name" value="BASIC HELIX LOOP HELIX (BHLH) DNA-BINDING FAMILY PROTEIN"/>
    <property type="match status" value="1"/>
</dbReference>
<feature type="domain" description="BHLH" evidence="6">
    <location>
        <begin position="161"/>
        <end position="210"/>
    </location>
</feature>
<protein>
    <submittedName>
        <fullName evidence="8">Transcription factor bHLH18-like</fullName>
    </submittedName>
</protein>
<dbReference type="GO" id="GO:0005634">
    <property type="term" value="C:nucleus"/>
    <property type="evidence" value="ECO:0007669"/>
    <property type="project" value="UniProtKB-SubCell"/>
</dbReference>
<evidence type="ECO:0000256" key="2">
    <source>
        <dbReference type="ARBA" id="ARBA00023015"/>
    </source>
</evidence>
<feature type="region of interest" description="Disordered" evidence="5">
    <location>
        <begin position="49"/>
        <end position="99"/>
    </location>
</feature>
<dbReference type="Pfam" id="PF22754">
    <property type="entry name" value="bHLH-TF_ACT-like_plant"/>
    <property type="match status" value="1"/>
</dbReference>
<dbReference type="PANTHER" id="PTHR45959">
    <property type="entry name" value="BHLH TRANSCRIPTION FACTOR"/>
    <property type="match status" value="1"/>
</dbReference>
<keyword evidence="4" id="KW-0539">Nucleus</keyword>
<dbReference type="GO" id="GO:0046983">
    <property type="term" value="F:protein dimerization activity"/>
    <property type="evidence" value="ECO:0007669"/>
    <property type="project" value="InterPro"/>
</dbReference>